<evidence type="ECO:0000259" key="4">
    <source>
        <dbReference type="Pfam" id="PF13649"/>
    </source>
</evidence>
<dbReference type="PANTHER" id="PTHR43464">
    <property type="entry name" value="METHYLTRANSFERASE"/>
    <property type="match status" value="1"/>
</dbReference>
<reference evidence="5 6" key="1">
    <citation type="submission" date="2018-08" db="EMBL/GenBank/DDBJ databases">
        <title>Genomic Encyclopedia of Type Strains, Phase IV (KMG-IV): sequencing the most valuable type-strain genomes for metagenomic binning, comparative biology and taxonomic classification.</title>
        <authorList>
            <person name="Goeker M."/>
        </authorList>
    </citation>
    <scope>NUCLEOTIDE SEQUENCE [LARGE SCALE GENOMIC DNA]</scope>
    <source>
        <strain evidence="5 6">DSM 25527</strain>
    </source>
</reference>
<keyword evidence="6" id="KW-1185">Reference proteome</keyword>
<comment type="caution">
    <text evidence="5">The sequence shown here is derived from an EMBL/GenBank/DDBJ whole genome shotgun (WGS) entry which is preliminary data.</text>
</comment>
<dbReference type="Gene3D" id="3.40.50.150">
    <property type="entry name" value="Vaccinia Virus protein VP39"/>
    <property type="match status" value="1"/>
</dbReference>
<organism evidence="5 6">
    <name type="scientific">Hephaestia caeni</name>
    <dbReference type="NCBI Taxonomy" id="645617"/>
    <lineage>
        <taxon>Bacteria</taxon>
        <taxon>Pseudomonadati</taxon>
        <taxon>Pseudomonadota</taxon>
        <taxon>Alphaproteobacteria</taxon>
        <taxon>Sphingomonadales</taxon>
        <taxon>Sphingomonadaceae</taxon>
        <taxon>Hephaestia</taxon>
    </lineage>
</organism>
<accession>A0A397P740</accession>
<name>A0A397P740_9SPHN</name>
<dbReference type="Proteomes" id="UP000266568">
    <property type="component" value="Unassembled WGS sequence"/>
</dbReference>
<dbReference type="GO" id="GO:0008168">
    <property type="term" value="F:methyltransferase activity"/>
    <property type="evidence" value="ECO:0007669"/>
    <property type="project" value="UniProtKB-KW"/>
</dbReference>
<dbReference type="CDD" id="cd02440">
    <property type="entry name" value="AdoMet_MTases"/>
    <property type="match status" value="1"/>
</dbReference>
<evidence type="ECO:0000313" key="5">
    <source>
        <dbReference type="EMBL" id="RIA44113.1"/>
    </source>
</evidence>
<protein>
    <submittedName>
        <fullName evidence="5">Methyltransferase family protein</fullName>
    </submittedName>
</protein>
<evidence type="ECO:0000256" key="3">
    <source>
        <dbReference type="ARBA" id="ARBA00022691"/>
    </source>
</evidence>
<sequence length="236" mass="24866">MMAQTKGLALAEKTFTPALGRSGLTGAYDLAIRLLTRERAWRTALLEQVAPRDGEAIIDVGCGTGSFAILMKQWAPGSRIVGLDPDPDVLARAEAKAKREGVVIEWRQGYASDAAASGKRFDKTVSSLVFHQIPMPGKRSGIAAMLAALKPGGQLNIADYALQESLVMRSLFRLTVQCLGGVADTQPNADGAIEAILTEISGSSVIPQRVVPTLTGAISPVHGGGSKGLITRTNCR</sequence>
<dbReference type="GO" id="GO:0032259">
    <property type="term" value="P:methylation"/>
    <property type="evidence" value="ECO:0007669"/>
    <property type="project" value="UniProtKB-KW"/>
</dbReference>
<keyword evidence="1 5" id="KW-0489">Methyltransferase</keyword>
<evidence type="ECO:0000313" key="6">
    <source>
        <dbReference type="Proteomes" id="UP000266568"/>
    </source>
</evidence>
<dbReference type="PANTHER" id="PTHR43464:SF19">
    <property type="entry name" value="UBIQUINONE BIOSYNTHESIS O-METHYLTRANSFERASE, MITOCHONDRIAL"/>
    <property type="match status" value="1"/>
</dbReference>
<proteinExistence type="predicted"/>
<gene>
    <name evidence="5" type="ORF">DFR49_2351</name>
</gene>
<dbReference type="EMBL" id="QXDC01000003">
    <property type="protein sequence ID" value="RIA44113.1"/>
    <property type="molecule type" value="Genomic_DNA"/>
</dbReference>
<dbReference type="InterPro" id="IPR041698">
    <property type="entry name" value="Methyltransf_25"/>
</dbReference>
<keyword evidence="2 5" id="KW-0808">Transferase</keyword>
<evidence type="ECO:0000256" key="2">
    <source>
        <dbReference type="ARBA" id="ARBA00022679"/>
    </source>
</evidence>
<dbReference type="RefSeq" id="WP_211314371.1">
    <property type="nucleotide sequence ID" value="NZ_QXDC01000003.1"/>
</dbReference>
<feature type="domain" description="Methyltransferase" evidence="4">
    <location>
        <begin position="57"/>
        <end position="153"/>
    </location>
</feature>
<dbReference type="AlphaFoldDB" id="A0A397P740"/>
<dbReference type="InterPro" id="IPR029063">
    <property type="entry name" value="SAM-dependent_MTases_sf"/>
</dbReference>
<dbReference type="SUPFAM" id="SSF53335">
    <property type="entry name" value="S-adenosyl-L-methionine-dependent methyltransferases"/>
    <property type="match status" value="1"/>
</dbReference>
<keyword evidence="3" id="KW-0949">S-adenosyl-L-methionine</keyword>
<evidence type="ECO:0000256" key="1">
    <source>
        <dbReference type="ARBA" id="ARBA00022603"/>
    </source>
</evidence>
<dbReference type="Pfam" id="PF13649">
    <property type="entry name" value="Methyltransf_25"/>
    <property type="match status" value="1"/>
</dbReference>